<feature type="region of interest" description="Disordered" evidence="6">
    <location>
        <begin position="200"/>
        <end position="281"/>
    </location>
</feature>
<evidence type="ECO:0000313" key="10">
    <source>
        <dbReference type="Proteomes" id="UP000005207"/>
    </source>
</evidence>
<keyword evidence="10" id="KW-1185">Reference proteome</keyword>
<evidence type="ECO:0000256" key="4">
    <source>
        <dbReference type="ARBA" id="ARBA00023157"/>
    </source>
</evidence>
<accession>A0A669DZQ2</accession>
<evidence type="ECO:0000256" key="2">
    <source>
        <dbReference type="ARBA" id="ARBA00022659"/>
    </source>
</evidence>
<dbReference type="AlphaFoldDB" id="A0A669DZQ2"/>
<gene>
    <name evidence="9" type="primary">LOC100706310</name>
</gene>
<feature type="compositionally biased region" description="Gly residues" evidence="6">
    <location>
        <begin position="253"/>
        <end position="266"/>
    </location>
</feature>
<feature type="chain" id="PRO_5025643061" evidence="7">
    <location>
        <begin position="21"/>
        <end position="410"/>
    </location>
</feature>
<proteinExistence type="predicted"/>
<dbReference type="InterPro" id="IPR051503">
    <property type="entry name" value="ComplSys_Reg/VirEntry_Med"/>
</dbReference>
<evidence type="ECO:0000256" key="7">
    <source>
        <dbReference type="SAM" id="SignalP"/>
    </source>
</evidence>
<reference evidence="10" key="1">
    <citation type="submission" date="2012-01" db="EMBL/GenBank/DDBJ databases">
        <title>The Genome Sequence of Oreochromis niloticus (Nile Tilapia).</title>
        <authorList>
            <consortium name="Broad Institute Genome Assembly Team"/>
            <consortium name="Broad Institute Sequencing Platform"/>
            <person name="Di Palma F."/>
            <person name="Johnson J."/>
            <person name="Lander E.S."/>
            <person name="Lindblad-Toh K."/>
        </authorList>
    </citation>
    <scope>NUCLEOTIDE SEQUENCE [LARGE SCALE GENOMIC DNA]</scope>
</reference>
<dbReference type="CDD" id="cd00033">
    <property type="entry name" value="CCP"/>
    <property type="match status" value="3"/>
</dbReference>
<feature type="signal peptide" evidence="7">
    <location>
        <begin position="1"/>
        <end position="20"/>
    </location>
</feature>
<evidence type="ECO:0000313" key="9">
    <source>
        <dbReference type="Ensembl" id="ENSONIP00000064834.1"/>
    </source>
</evidence>
<dbReference type="PANTHER" id="PTHR45785">
    <property type="entry name" value="COMPLEMENT FACTOR H-RELATED"/>
    <property type="match status" value="1"/>
</dbReference>
<feature type="compositionally biased region" description="Gly residues" evidence="6">
    <location>
        <begin position="229"/>
        <end position="242"/>
    </location>
</feature>
<dbReference type="RefSeq" id="XP_025756199.1">
    <property type="nucleotide sequence ID" value="XM_025900414.1"/>
</dbReference>
<dbReference type="InParanoid" id="A0A669DZQ2"/>
<comment type="subcellular location">
    <subcellularLocation>
        <location evidence="1">Virion</location>
    </subcellularLocation>
</comment>
<keyword evidence="3 7" id="KW-0732">Signal</keyword>
<reference evidence="9" key="2">
    <citation type="submission" date="2025-08" db="UniProtKB">
        <authorList>
            <consortium name="Ensembl"/>
        </authorList>
    </citation>
    <scope>IDENTIFICATION</scope>
</reference>
<evidence type="ECO:0000259" key="8">
    <source>
        <dbReference type="PROSITE" id="PS50923"/>
    </source>
</evidence>
<dbReference type="PANTHER" id="PTHR45785:SF2">
    <property type="entry name" value="COMPLEMENT FACTOR H-RELATED"/>
    <property type="match status" value="1"/>
</dbReference>
<organism evidence="9 10">
    <name type="scientific">Oreochromis niloticus</name>
    <name type="common">Nile tilapia</name>
    <name type="synonym">Tilapia nilotica</name>
    <dbReference type="NCBI Taxonomy" id="8128"/>
    <lineage>
        <taxon>Eukaryota</taxon>
        <taxon>Metazoa</taxon>
        <taxon>Chordata</taxon>
        <taxon>Craniata</taxon>
        <taxon>Vertebrata</taxon>
        <taxon>Euteleostomi</taxon>
        <taxon>Actinopterygii</taxon>
        <taxon>Neopterygii</taxon>
        <taxon>Teleostei</taxon>
        <taxon>Neoteleostei</taxon>
        <taxon>Acanthomorphata</taxon>
        <taxon>Ovalentaria</taxon>
        <taxon>Cichlomorphae</taxon>
        <taxon>Cichliformes</taxon>
        <taxon>Cichlidae</taxon>
        <taxon>African cichlids</taxon>
        <taxon>Pseudocrenilabrinae</taxon>
        <taxon>Oreochromini</taxon>
        <taxon>Oreochromis</taxon>
    </lineage>
</organism>
<feature type="domain" description="Sushi" evidence="8">
    <location>
        <begin position="85"/>
        <end position="142"/>
    </location>
</feature>
<dbReference type="GeneTree" id="ENSGT00940000154967"/>
<reference evidence="9" key="3">
    <citation type="submission" date="2025-09" db="UniProtKB">
        <authorList>
            <consortium name="Ensembl"/>
        </authorList>
    </citation>
    <scope>IDENTIFICATION</scope>
</reference>
<dbReference type="SMART" id="SM00032">
    <property type="entry name" value="CCP"/>
    <property type="match status" value="4"/>
</dbReference>
<feature type="domain" description="Sushi" evidence="8">
    <location>
        <begin position="145"/>
        <end position="203"/>
    </location>
</feature>
<feature type="domain" description="Sushi" evidence="8">
    <location>
        <begin position="287"/>
        <end position="340"/>
    </location>
</feature>
<protein>
    <submittedName>
        <fullName evidence="9">Complement factor H</fullName>
    </submittedName>
</protein>
<name>A0A669DZQ2_ORENI</name>
<dbReference type="PROSITE" id="PS50923">
    <property type="entry name" value="SUSHI"/>
    <property type="match status" value="4"/>
</dbReference>
<dbReference type="GeneID" id="100706310"/>
<dbReference type="Gene3D" id="2.10.70.10">
    <property type="entry name" value="Complement Module, domain 1"/>
    <property type="match status" value="4"/>
</dbReference>
<comment type="caution">
    <text evidence="5">Lacks conserved residue(s) required for the propagation of feature annotation.</text>
</comment>
<evidence type="ECO:0000256" key="6">
    <source>
        <dbReference type="SAM" id="MobiDB-lite"/>
    </source>
</evidence>
<dbReference type="InterPro" id="IPR000436">
    <property type="entry name" value="Sushi_SCR_CCP_dom"/>
</dbReference>
<feature type="disulfide bond" evidence="5">
    <location>
        <begin position="147"/>
        <end position="190"/>
    </location>
</feature>
<evidence type="ECO:0000256" key="3">
    <source>
        <dbReference type="ARBA" id="ARBA00022729"/>
    </source>
</evidence>
<dbReference type="Ensembl" id="ENSONIT00000070643.1">
    <property type="protein sequence ID" value="ENSONIP00000064834.1"/>
    <property type="gene ID" value="ENSONIG00000040102.1"/>
</dbReference>
<dbReference type="Proteomes" id="UP000005207">
    <property type="component" value="Linkage group LG18"/>
</dbReference>
<keyword evidence="4 5" id="KW-1015">Disulfide bond</keyword>
<dbReference type="InterPro" id="IPR035976">
    <property type="entry name" value="Sushi/SCR/CCP_sf"/>
</dbReference>
<dbReference type="OrthoDB" id="10051774at2759"/>
<dbReference type="OMA" id="ECENANW"/>
<keyword evidence="2 5" id="KW-0768">Sushi</keyword>
<evidence type="ECO:0000256" key="5">
    <source>
        <dbReference type="PROSITE-ProRule" id="PRU00302"/>
    </source>
</evidence>
<dbReference type="Pfam" id="PF00084">
    <property type="entry name" value="Sushi"/>
    <property type="match status" value="4"/>
</dbReference>
<sequence length="410" mass="45074">MCARYLGFVLLIWFAGVTHAQNAKACKAPVLNGGYFVPEEDIYGHDAELTYACDSGLKPVAEGWWATSKCENGKWVDKPQCIDENACLPPTIPHGKYNKAQKGWYKEQSSILVQCDNGYVLEDNRRSTCRNGTWTSLPVCERRKDSCSEPPKISHAVIIHRYQEVFSADSEVKYECEEGYTQKGNNIIVCEHGQWSAGPTCNESSADQGHPASDEDVQPEGGDRRESGAGSGKQPEGGGMGTGHHDPAVSGGQPTGGGSETTGHQGGSSSTSDSNNRDSRPILMNVRSCGARPYIENAVIVEEGPMYLKYQCTSYYRLVGLDTVSCYSDGSWSELPTCEEAFCVMDPARSAGYGLVVTQSEYIREGEAKGFHCTTRGLHAFVWCTNRKIVLTRCCSDYGHRYYDDCRRFS</sequence>
<dbReference type="KEGG" id="onl:100706310"/>
<dbReference type="SUPFAM" id="SSF57535">
    <property type="entry name" value="Complement control module/SCR domain"/>
    <property type="match status" value="4"/>
</dbReference>
<evidence type="ECO:0000256" key="1">
    <source>
        <dbReference type="ARBA" id="ARBA00004328"/>
    </source>
</evidence>
<feature type="domain" description="Sushi" evidence="8">
    <location>
        <begin position="24"/>
        <end position="83"/>
    </location>
</feature>